<feature type="region of interest" description="Disordered" evidence="6">
    <location>
        <begin position="1"/>
        <end position="22"/>
    </location>
</feature>
<comment type="subcellular location">
    <subcellularLocation>
        <location evidence="1">Membrane</location>
    </subcellularLocation>
</comment>
<feature type="transmembrane region" description="Helical" evidence="7">
    <location>
        <begin position="94"/>
        <end position="119"/>
    </location>
</feature>
<evidence type="ECO:0000259" key="9">
    <source>
        <dbReference type="PROSITE" id="PS51847"/>
    </source>
</evidence>
<keyword evidence="7" id="KW-1133">Transmembrane helix</keyword>
<evidence type="ECO:0000256" key="5">
    <source>
        <dbReference type="ARBA" id="ARBA00023136"/>
    </source>
</evidence>
<dbReference type="SUPFAM" id="SSF49562">
    <property type="entry name" value="C2 domain (Calcium/lipid-binding domain, CaLB)"/>
    <property type="match status" value="1"/>
</dbReference>
<sequence length="844" mass="92514">MSAATAPAAGLRVDRTGGPLGLVRGRPKRECLPKGGARAPCGLCQRRRRSGVALAGPSGRTSGDAKLDSRVVVESEGAGVAHVPPPRAESFGRLFGFLSFAGALAVASVAGVVVGARYITLVPQYSESARARAKRLNEAERNSNRNWDWAVDQNAKGSETVEWLNAALRKVWRVYMKQIERWIERRLQRAIDGAVLRRKIKQRKESEEGDFAPLFNLNSVKLVELKLDFQPPVIRAIESRSESRRDSEIGAIANVRYTGGMRALFMIEVSISLQDEKGDDMDEWQQRMWRGYMSIEDEDKGVSSALAPLSLSRPWQIRIPVQVYDLDIESDLWVRARLAPLAPYIGRLSLAFVDSPAVGVQLAPYKRAQLMRIPIIQSFLTKLITEDLPNLMILPRKLNFEIPPSLAAVAGAAIGEDIVKKAILNAVLRSNEDGGLDIPEEKLEETMNELMDQSKTQGEREAQSKTQNIIDEMVKPMKSAGAVEDLATDKEATEQLQALVKPWTQGGITLPQVFQGELLVTVNSARGLSSWGGIPGIIAISAPFCTLELGSQEVSSRRYVEKRSKGKNPFQKGGIPLYDESRPQTEPSWNQEFQFLVQDASKDELLIQVRDGEFMGKADLGYATLRVADLEAGVQTPVWLTLQPPPNTPGVIARAASAGEIFIEATYRAFQDEEGEGSAGAGLGAGTLLDQPSPDLTAAENGNQAITDMRSAAEASTKAGIRSSMTARALAITKAASVRASLALRSRFNQEKKTVSAEIVTDQEGAPGEGADLGEVSESRMQKMIEVLQERFERDEVTSEKRAARWIARSDRPWFQLVSFLLGTVVVLLVLIAYRLDIAINFQP</sequence>
<feature type="transmembrane region" description="Helical" evidence="7">
    <location>
        <begin position="814"/>
        <end position="834"/>
    </location>
</feature>
<evidence type="ECO:0000256" key="1">
    <source>
        <dbReference type="ARBA" id="ARBA00004370"/>
    </source>
</evidence>
<name>A0A7S2TA13_9CHLO</name>
<dbReference type="CDD" id="cd00030">
    <property type="entry name" value="C2"/>
    <property type="match status" value="1"/>
</dbReference>
<keyword evidence="2" id="KW-0813">Transport</keyword>
<dbReference type="GO" id="GO:0016020">
    <property type="term" value="C:membrane"/>
    <property type="evidence" value="ECO:0007669"/>
    <property type="project" value="UniProtKB-SubCell"/>
</dbReference>
<dbReference type="InterPro" id="IPR035892">
    <property type="entry name" value="C2_domain_sf"/>
</dbReference>
<keyword evidence="4" id="KW-0446">Lipid-binding</keyword>
<dbReference type="InterPro" id="IPR031468">
    <property type="entry name" value="SMP_LBD"/>
</dbReference>
<dbReference type="Gene3D" id="2.60.40.150">
    <property type="entry name" value="C2 domain"/>
    <property type="match status" value="1"/>
</dbReference>
<organism evidence="10">
    <name type="scientific">Chloropicon roscoffensis</name>
    <dbReference type="NCBI Taxonomy" id="1461544"/>
    <lineage>
        <taxon>Eukaryota</taxon>
        <taxon>Viridiplantae</taxon>
        <taxon>Chlorophyta</taxon>
        <taxon>Chloropicophyceae</taxon>
        <taxon>Chloropicales</taxon>
        <taxon>Chloropicaceae</taxon>
        <taxon>Chloropicon</taxon>
    </lineage>
</organism>
<evidence type="ECO:0000256" key="6">
    <source>
        <dbReference type="SAM" id="MobiDB-lite"/>
    </source>
</evidence>
<evidence type="ECO:0000256" key="3">
    <source>
        <dbReference type="ARBA" id="ARBA00023055"/>
    </source>
</evidence>
<evidence type="ECO:0000259" key="8">
    <source>
        <dbReference type="PROSITE" id="PS50004"/>
    </source>
</evidence>
<evidence type="ECO:0000256" key="7">
    <source>
        <dbReference type="SAM" id="Phobius"/>
    </source>
</evidence>
<dbReference type="SMART" id="SM00239">
    <property type="entry name" value="C2"/>
    <property type="match status" value="1"/>
</dbReference>
<evidence type="ECO:0008006" key="11">
    <source>
        <dbReference type="Google" id="ProtNLM"/>
    </source>
</evidence>
<evidence type="ECO:0000256" key="2">
    <source>
        <dbReference type="ARBA" id="ARBA00022448"/>
    </source>
</evidence>
<keyword evidence="3" id="KW-0445">Lipid transport</keyword>
<keyword evidence="5 7" id="KW-0472">Membrane</keyword>
<protein>
    <recommendedName>
        <fullName evidence="11">C2 domain-containing protein</fullName>
    </recommendedName>
</protein>
<dbReference type="Pfam" id="PF00168">
    <property type="entry name" value="C2"/>
    <property type="match status" value="1"/>
</dbReference>
<dbReference type="EMBL" id="HBHM01001306">
    <property type="protein sequence ID" value="CAD9721725.1"/>
    <property type="molecule type" value="Transcribed_RNA"/>
</dbReference>
<gene>
    <name evidence="10" type="ORF">CROS1312_LOCUS993</name>
</gene>
<evidence type="ECO:0000256" key="4">
    <source>
        <dbReference type="ARBA" id="ARBA00023121"/>
    </source>
</evidence>
<dbReference type="PANTHER" id="PTHR47261">
    <property type="entry name" value="CALCIUM-DEPENDENT LIPID-BINDING (CALB DOMAIN) FAMILY PROTEIN"/>
    <property type="match status" value="1"/>
</dbReference>
<dbReference type="CDD" id="cd21669">
    <property type="entry name" value="SMP_SF"/>
    <property type="match status" value="1"/>
</dbReference>
<keyword evidence="7" id="KW-0812">Transmembrane</keyword>
<dbReference type="InterPro" id="IPR000008">
    <property type="entry name" value="C2_dom"/>
</dbReference>
<dbReference type="PROSITE" id="PS50004">
    <property type="entry name" value="C2"/>
    <property type="match status" value="1"/>
</dbReference>
<proteinExistence type="predicted"/>
<feature type="domain" description="SMP-LTD" evidence="9">
    <location>
        <begin position="157"/>
        <end position="403"/>
    </location>
</feature>
<dbReference type="AlphaFoldDB" id="A0A7S2TA13"/>
<reference evidence="10" key="1">
    <citation type="submission" date="2021-01" db="EMBL/GenBank/DDBJ databases">
        <authorList>
            <person name="Corre E."/>
            <person name="Pelletier E."/>
            <person name="Niang G."/>
            <person name="Scheremetjew M."/>
            <person name="Finn R."/>
            <person name="Kale V."/>
            <person name="Holt S."/>
            <person name="Cochrane G."/>
            <person name="Meng A."/>
            <person name="Brown T."/>
            <person name="Cohen L."/>
        </authorList>
    </citation>
    <scope>NUCLEOTIDE SEQUENCE</scope>
    <source>
        <strain evidence="10">RCC2335</strain>
    </source>
</reference>
<dbReference type="PROSITE" id="PS51847">
    <property type="entry name" value="SMP"/>
    <property type="match status" value="1"/>
</dbReference>
<dbReference type="GO" id="GO:0006869">
    <property type="term" value="P:lipid transport"/>
    <property type="evidence" value="ECO:0007669"/>
    <property type="project" value="UniProtKB-KW"/>
</dbReference>
<evidence type="ECO:0000313" key="10">
    <source>
        <dbReference type="EMBL" id="CAD9721725.1"/>
    </source>
</evidence>
<dbReference type="PANTHER" id="PTHR47261:SF4">
    <property type="entry name" value="C2 DOMAIN-CONTAINING PROTEIN"/>
    <property type="match status" value="1"/>
</dbReference>
<accession>A0A7S2TA13</accession>
<feature type="domain" description="C2" evidence="8">
    <location>
        <begin position="504"/>
        <end position="640"/>
    </location>
</feature>
<dbReference type="GO" id="GO:0008289">
    <property type="term" value="F:lipid binding"/>
    <property type="evidence" value="ECO:0007669"/>
    <property type="project" value="UniProtKB-KW"/>
</dbReference>